<dbReference type="SMART" id="SM00248">
    <property type="entry name" value="ANK"/>
    <property type="match status" value="17"/>
</dbReference>
<feature type="repeat" description="ANK" evidence="3">
    <location>
        <begin position="856"/>
        <end position="888"/>
    </location>
</feature>
<dbReference type="Pfam" id="PF12796">
    <property type="entry name" value="Ank_2"/>
    <property type="match status" value="5"/>
</dbReference>
<dbReference type="PANTHER" id="PTHR24123:SF33">
    <property type="entry name" value="PROTEIN HOS4"/>
    <property type="match status" value="1"/>
</dbReference>
<evidence type="ECO:0000256" key="2">
    <source>
        <dbReference type="ARBA" id="ARBA00023043"/>
    </source>
</evidence>
<evidence type="ECO:0000256" key="4">
    <source>
        <dbReference type="SAM" id="MobiDB-lite"/>
    </source>
</evidence>
<feature type="repeat" description="ANK" evidence="3">
    <location>
        <begin position="1016"/>
        <end position="1048"/>
    </location>
</feature>
<feature type="repeat" description="ANK" evidence="3">
    <location>
        <begin position="1367"/>
        <end position="1400"/>
    </location>
</feature>
<protein>
    <recommendedName>
        <fullName evidence="7">Ankyrin</fullName>
    </recommendedName>
</protein>
<dbReference type="InterPro" id="IPR002110">
    <property type="entry name" value="Ankyrin_rpt"/>
</dbReference>
<keyword evidence="6" id="KW-1185">Reference proteome</keyword>
<comment type="caution">
    <text evidence="5">The sequence shown here is derived from an EMBL/GenBank/DDBJ whole genome shotgun (WGS) entry which is preliminary data.</text>
</comment>
<feature type="repeat" description="ANK" evidence="3">
    <location>
        <begin position="1049"/>
        <end position="1081"/>
    </location>
</feature>
<feature type="compositionally biased region" description="Polar residues" evidence="4">
    <location>
        <begin position="35"/>
        <end position="45"/>
    </location>
</feature>
<feature type="repeat" description="ANK" evidence="3">
    <location>
        <begin position="987"/>
        <end position="1015"/>
    </location>
</feature>
<feature type="repeat" description="ANK" evidence="3">
    <location>
        <begin position="922"/>
        <end position="954"/>
    </location>
</feature>
<dbReference type="InterPro" id="IPR051165">
    <property type="entry name" value="Multifunctional_ANK_Repeat"/>
</dbReference>
<feature type="repeat" description="ANK" evidence="3">
    <location>
        <begin position="691"/>
        <end position="723"/>
    </location>
</feature>
<name>A0AAX6MN00_9PEZI</name>
<evidence type="ECO:0000313" key="5">
    <source>
        <dbReference type="EMBL" id="KAK6954018.1"/>
    </source>
</evidence>
<dbReference type="EMBL" id="JBANMG010000004">
    <property type="protein sequence ID" value="KAK6954018.1"/>
    <property type="molecule type" value="Genomic_DNA"/>
</dbReference>
<dbReference type="InterPro" id="IPR036770">
    <property type="entry name" value="Ankyrin_rpt-contain_sf"/>
</dbReference>
<dbReference type="Proteomes" id="UP001369815">
    <property type="component" value="Unassembled WGS sequence"/>
</dbReference>
<keyword evidence="1" id="KW-0677">Repeat</keyword>
<organism evidence="5 6">
    <name type="scientific">Daldinia eschscholtzii</name>
    <dbReference type="NCBI Taxonomy" id="292717"/>
    <lineage>
        <taxon>Eukaryota</taxon>
        <taxon>Fungi</taxon>
        <taxon>Dikarya</taxon>
        <taxon>Ascomycota</taxon>
        <taxon>Pezizomycotina</taxon>
        <taxon>Sordariomycetes</taxon>
        <taxon>Xylariomycetidae</taxon>
        <taxon>Xylariales</taxon>
        <taxon>Hypoxylaceae</taxon>
        <taxon>Daldinia</taxon>
    </lineage>
</organism>
<dbReference type="PANTHER" id="PTHR24123">
    <property type="entry name" value="ANKYRIN REPEAT-CONTAINING"/>
    <property type="match status" value="1"/>
</dbReference>
<keyword evidence="2 3" id="KW-0040">ANK repeat</keyword>
<feature type="repeat" description="ANK" evidence="3">
    <location>
        <begin position="729"/>
        <end position="761"/>
    </location>
</feature>
<dbReference type="PROSITE" id="PS50088">
    <property type="entry name" value="ANK_REPEAT"/>
    <property type="match status" value="10"/>
</dbReference>
<evidence type="ECO:0000256" key="1">
    <source>
        <dbReference type="ARBA" id="ARBA00022737"/>
    </source>
</evidence>
<sequence length="1492" mass="165323">MANSSDGEASGVESKHFPGSNESEAFIAESDDEQVSQAGSGSFTESDPDPILPKSLMIFVAGLDMEYPDVHINDNVKRSTYIETFSFNPERIFGEKGSIENLDDIVEELLDVALNSATDHKLDLSERGLGFMAADLGGMIVKKRIEDVLTRMFLLQYFMMPLAATNKVLDVSKGYQELIQWLSLQSDGIETEYQTLGGLDSLATFIVRSKSLESSIRNDRANLVSLEIEAELDGELFLSCFGNAIRQVIPEYPGVIVACSSLTSNEHSSLTEIGLLSNCLLQMLKQCPKLYHEINMLRFSHTPIPSTLARLADDFTSIDMAFRVIFDQVPHSCRVWARKALGFLCCSMRPMSIGELATMMVAADCENLDQLRENIDPGTAQYIVELLPGIVRIQSGKVYVAHGELNSFLSRNPGDWYYLEDYHSETALVCYHYLILLIENLGAAGTPLLEQIVQRVRCSRSYPGEMKDTLLGDRIFWLSSYASMYWCEHGLASRSDSFAGLRPKPWLKSSNRLKQLLTLRLYSKWPFDRGFKMPEESMPPDLREAVRMSEIDAFEMIVQLVDRQPSRSCLDLIYFPTSSAEEALGRWITANFTSIGPHEAVTLYPQVIEVLLEREKETILNEMPALLTSVALHSNLSFLMDFLGRIENEVDLREVSREALSYAVILGFVDIVKVLVSYQASPLGTFRAVPDTVTLLGEAVSTGNKEMVQLLLDAGADINVPDEAGFMDIGTNPLHVACKLGLVDMARLLLDASADANLPNANSRTALHVASVRGFASICELLIEHGANITTDAQLQTPLYHAARWYCKGSRYKKTTNILIGTLKNQFPGYREGSSWYSSEDAESLSRTVNTQTRLKKSTALVHVAIAGGIDVVSSMIEIGANVNIGDNYDYTALERAVTMGNMNMVRCLLDNGAQPGRKRGNGESLLHIASATGKNEVIEELLKLDIPVDHLDEDSYSPLAMAVMWKIVRAVEQLIPRSSKETISMALIFAALYGYHEILNMLLDAGADINHQDNFGNTPLQISCWSNHPRVTRILLARIPDINRPDNNKYTPLSDAARKGAISCLKLLLDAGADMEIENVYGKRPLIVAAEADSECFEILLERGAQAVLPEDIRRPEIHLLEDLSFLAGIAHAYSPRIVRAYAEYLKSKVSDDAFLSETSEALAVAAWFPRRENVRLLLEYGADPNYMVAKFNVAYGSAIGMALLDINTVRQLLDNSIKPVDLNKVDDYRNTPLQLLAFIDPPNIKEMLELLLAHGADPTIISGNFGTILNAACLSRHDNFDRILNLPRVSRDTTDDLGRLPLHIATQTCPADERVDLLTTEKSTFRSTDKQGRNALHYAATGNLVNRVDKVLNECPDLINTADRDGWTALHWACRQDDVSYTTECLIRHGANREAKSHDGWTPRHVAIYYGNTEHLDFLPEESNDIDDEGLPSEAAEMVAEPPCGSVYMGRDTAAAHALVIGSASSVTGSARRHIPGTMCSRDAIKAHRD</sequence>
<evidence type="ECO:0008006" key="7">
    <source>
        <dbReference type="Google" id="ProtNLM"/>
    </source>
</evidence>
<evidence type="ECO:0000313" key="6">
    <source>
        <dbReference type="Proteomes" id="UP001369815"/>
    </source>
</evidence>
<feature type="repeat" description="ANK" evidence="3">
    <location>
        <begin position="889"/>
        <end position="921"/>
    </location>
</feature>
<dbReference type="Gene3D" id="1.25.40.20">
    <property type="entry name" value="Ankyrin repeat-containing domain"/>
    <property type="match status" value="4"/>
</dbReference>
<dbReference type="PROSITE" id="PS50297">
    <property type="entry name" value="ANK_REP_REGION"/>
    <property type="match status" value="7"/>
</dbReference>
<proteinExistence type="predicted"/>
<accession>A0AAX6MN00</accession>
<reference evidence="5 6" key="1">
    <citation type="journal article" date="2024" name="Front Chem Biol">
        <title>Unveiling the potential of Daldinia eschscholtzii MFLUCC 19-0629 through bioactivity and bioinformatics studies for enhanced sustainable agriculture production.</title>
        <authorList>
            <person name="Brooks S."/>
            <person name="Weaver J.A."/>
            <person name="Klomchit A."/>
            <person name="Alharthi S.A."/>
            <person name="Onlamun T."/>
            <person name="Nurani R."/>
            <person name="Vong T.K."/>
            <person name="Alberti F."/>
            <person name="Greco C."/>
        </authorList>
    </citation>
    <scope>NUCLEOTIDE SEQUENCE [LARGE SCALE GENOMIC DNA]</scope>
    <source>
        <strain evidence="5">MFLUCC 19-0629</strain>
    </source>
</reference>
<feature type="region of interest" description="Disordered" evidence="4">
    <location>
        <begin position="1"/>
        <end position="49"/>
    </location>
</feature>
<dbReference type="SUPFAM" id="SSF48403">
    <property type="entry name" value="Ankyrin repeat"/>
    <property type="match status" value="3"/>
</dbReference>
<feature type="repeat" description="ANK" evidence="3">
    <location>
        <begin position="762"/>
        <end position="794"/>
    </location>
</feature>
<gene>
    <name evidence="5" type="ORF">Daesc_003980</name>
</gene>
<evidence type="ECO:0000256" key="3">
    <source>
        <dbReference type="PROSITE-ProRule" id="PRU00023"/>
    </source>
</evidence>